<dbReference type="Proteomes" id="UP000317039">
    <property type="component" value="Chromosome"/>
</dbReference>
<proteinExistence type="predicted"/>
<accession>A0A516NYQ0</accession>
<dbReference type="SUPFAM" id="SSF48008">
    <property type="entry name" value="GntR ligand-binding domain-like"/>
    <property type="match status" value="1"/>
</dbReference>
<dbReference type="KEGG" id="nod:FOH10_33915"/>
<protein>
    <submittedName>
        <fullName evidence="5">FCD domain-containing protein</fullName>
    </submittedName>
</protein>
<evidence type="ECO:0000256" key="3">
    <source>
        <dbReference type="ARBA" id="ARBA00023163"/>
    </source>
</evidence>
<sequence>MIERELEIWRDLREYPPPPGAELIAADERFHSRLLAASGNTALADALATVHARVRPIRALDIPTPERIAIMTAEHIAIAEQLLAGDLDQGLSVLVTHITTSRDHVLARAEHALRLTKLARALRD</sequence>
<reference evidence="5 6" key="1">
    <citation type="submission" date="2019-07" db="EMBL/GenBank/DDBJ databases">
        <title>Complete Genome Sequence and Methylome Analysis of Nocardia otitidis-caviarum NEB252.</title>
        <authorList>
            <person name="Fomenkov A."/>
            <person name="Anton B.P."/>
            <person name="Vincze T."/>
            <person name="Roberts R.J."/>
        </authorList>
    </citation>
    <scope>NUCLEOTIDE SEQUENCE [LARGE SCALE GENOMIC DNA]</scope>
    <source>
        <strain evidence="5 6">NEB252</strain>
    </source>
</reference>
<dbReference type="Gene3D" id="1.20.120.530">
    <property type="entry name" value="GntR ligand-binding domain-like"/>
    <property type="match status" value="1"/>
</dbReference>
<dbReference type="AlphaFoldDB" id="A0A516NYQ0"/>
<evidence type="ECO:0000256" key="2">
    <source>
        <dbReference type="ARBA" id="ARBA00023125"/>
    </source>
</evidence>
<dbReference type="Pfam" id="PF07729">
    <property type="entry name" value="FCD"/>
    <property type="match status" value="1"/>
</dbReference>
<name>A0A516NYQ0_9NOCA</name>
<keyword evidence="1" id="KW-0805">Transcription regulation</keyword>
<feature type="domain" description="GntR C-terminal" evidence="4">
    <location>
        <begin position="21"/>
        <end position="99"/>
    </location>
</feature>
<organism evidence="5 6">
    <name type="scientific">Nocardia otitidiscaviarum</name>
    <dbReference type="NCBI Taxonomy" id="1823"/>
    <lineage>
        <taxon>Bacteria</taxon>
        <taxon>Bacillati</taxon>
        <taxon>Actinomycetota</taxon>
        <taxon>Actinomycetes</taxon>
        <taxon>Mycobacteriales</taxon>
        <taxon>Nocardiaceae</taxon>
        <taxon>Nocardia</taxon>
    </lineage>
</organism>
<keyword evidence="2" id="KW-0238">DNA-binding</keyword>
<dbReference type="RefSeq" id="WP_143984487.1">
    <property type="nucleotide sequence ID" value="NZ_CP041695.1"/>
</dbReference>
<evidence type="ECO:0000259" key="4">
    <source>
        <dbReference type="Pfam" id="PF07729"/>
    </source>
</evidence>
<dbReference type="EMBL" id="CP041695">
    <property type="protein sequence ID" value="QDP83983.1"/>
    <property type="molecule type" value="Genomic_DNA"/>
</dbReference>
<evidence type="ECO:0000313" key="5">
    <source>
        <dbReference type="EMBL" id="QDP83983.1"/>
    </source>
</evidence>
<dbReference type="GeneID" id="80337350"/>
<dbReference type="InterPro" id="IPR011711">
    <property type="entry name" value="GntR_C"/>
</dbReference>
<gene>
    <name evidence="5" type="ORF">FOH10_33915</name>
</gene>
<evidence type="ECO:0000256" key="1">
    <source>
        <dbReference type="ARBA" id="ARBA00023015"/>
    </source>
</evidence>
<keyword evidence="3" id="KW-0804">Transcription</keyword>
<evidence type="ECO:0000313" key="6">
    <source>
        <dbReference type="Proteomes" id="UP000317039"/>
    </source>
</evidence>
<dbReference type="GO" id="GO:0003677">
    <property type="term" value="F:DNA binding"/>
    <property type="evidence" value="ECO:0007669"/>
    <property type="project" value="UniProtKB-KW"/>
</dbReference>
<dbReference type="InterPro" id="IPR008920">
    <property type="entry name" value="TF_FadR/GntR_C"/>
</dbReference>